<feature type="domain" description="Methionyl/Valyl/Leucyl/Isoleucyl-tRNA synthetase anticodon-binding" evidence="17">
    <location>
        <begin position="913"/>
        <end position="1076"/>
    </location>
</feature>
<dbReference type="InterPro" id="IPR002301">
    <property type="entry name" value="Ile-tRNA-ligase"/>
</dbReference>
<evidence type="ECO:0000256" key="9">
    <source>
        <dbReference type="ARBA" id="ARBA00022833"/>
    </source>
</evidence>
<comment type="caution">
    <text evidence="18">The sequence shown here is derived from an EMBL/GenBank/DDBJ whole genome shotgun (WGS) entry which is preliminary data.</text>
</comment>
<keyword evidence="10 15" id="KW-0067">ATP-binding</keyword>
<evidence type="ECO:0000256" key="11">
    <source>
        <dbReference type="ARBA" id="ARBA00022917"/>
    </source>
</evidence>
<dbReference type="PROSITE" id="PS00178">
    <property type="entry name" value="AA_TRNA_LIGASE_I"/>
    <property type="match status" value="1"/>
</dbReference>
<dbReference type="SUPFAM" id="SSF53254">
    <property type="entry name" value="Phosphoglycerate mutase-like"/>
    <property type="match status" value="1"/>
</dbReference>
<sequence length="1194" mass="136963">MAMDEEKTNRSKSAEREEKILKFWQDNKIFEKSVKKSAPQGEFTFYDGPPFASGTPHYGHLLAGTIKDAVPRFWTMRGFRVSRRWGWDCHGLPVENLVEKELGLKSKKEIENYGVEKFNATARESVLRYADIWREQIPRFGRFVDMTDDYRTMDANYTESVWWAFKKLHDKGLIYEGFKSMHLCPHCGTTLSNFEVAQGYRDINDISVYVKFKLLISNSQRDEKTFLLAWTTTPWTLPGNVALAIGKNIDYVKVQVGEEKLILAKARLAVLKRAYKILEEFKGEKLVGFSYQPLFDYYQGLTLGSEKGQTLKNKENGWKIYAADFVTTENGTGLVHIAPAFGEDDLCLGEKEKLPFVQHVGLDGKFKKEVSDFVGMDVKPKDDPTRADVAVLKFLAAKNLLFAKEKITHSYPHCWRCESPLLNYAASSWFVKVTVLKDKLIAENKKIHWVPKTIGKFRFGNWLAEARDWAISRSRFWGAPLPVWRCEKCGKLEIIGSVENIKKHLKPRNRYFVMRHGEAENNIAKILSTKPENPHHLTEKGKGQVRAAAEILKKEKIDLIYVSPFVRTQESAEIVREALGLKKEQVIIDKRLSEISAHDFNGKPVSEFQLAFSSLAERFSKQAGGENYREIKNRVGKFLYEIDTDNSGKNILVVSHEAPIWLLTCAAAGLSEKLAITTYPSDFNKNDFLQNAEIKSFDFVPLPRDKNFELNLHRPFIDSIEFDCACGGTMRRVPEVFDCWFESGSMPFAEWHYPFENLEIFNPKPGLFQKPKRFPADFIAEGLDQTRGWFYSMLVLGVALFGKAPYKNVIVNGLVLAEDGRKMSKSLKNYPELLPMLEKYGADAIRFYLLSSPAVRAEDARFSEKGVDEVAKKIIGRLDNVLAFYLLYADKNQTNNLQPRLAVRQATTNNILDEWILARLNQLIGEVTTAMENYELDKATRPIADFADDLSTWYLRRSRERIKRIINNELRIKEEAKSALETLRFVLLELAKVMAPFTPFFAEYLYQTLNDANIRMDINDENVKSVHLEEWSKVESKVESQKSKVLEEMVEVRRIVSLALEARAKANIKVRQPLRKLKIKSPKLKTKTEILKLILEEVNVKEIEFDDKIGSEVELDMNITTELKKEGDYRELVRQIQELRKEKGFQPGQLATLATSAQIAATGLLQEFEIDLKRTASVEKINHGVLSAEDFELR</sequence>
<dbReference type="Gene3D" id="3.40.50.620">
    <property type="entry name" value="HUPs"/>
    <property type="match status" value="2"/>
</dbReference>
<comment type="function">
    <text evidence="13 15">Catalyzes the attachment of isoleucine to tRNA(Ile). As IleRS can inadvertently accommodate and process structurally similar amino acids such as valine, to avoid such errors it has two additional distinct tRNA(Ile)-dependent editing activities. One activity is designated as 'pretransfer' editing and involves the hydrolysis of activated Val-AMP. The other activity is designated 'posttransfer' editing and involves deacylation of mischarged Val-tRNA(Ile).</text>
</comment>
<dbReference type="GO" id="GO:0005737">
    <property type="term" value="C:cytoplasm"/>
    <property type="evidence" value="ECO:0007669"/>
    <property type="project" value="UniProtKB-SubCell"/>
</dbReference>
<dbReference type="InterPro" id="IPR001412">
    <property type="entry name" value="aa-tRNA-synth_I_CS"/>
</dbReference>
<dbReference type="InterPro" id="IPR023586">
    <property type="entry name" value="Ile-tRNA-ligase_type2"/>
</dbReference>
<dbReference type="CDD" id="cd07961">
    <property type="entry name" value="Anticodon_Ia_Ile_ABEc"/>
    <property type="match status" value="1"/>
</dbReference>
<dbReference type="FunFam" id="3.40.50.620:FF:000063">
    <property type="entry name" value="Isoleucine--tRNA ligase"/>
    <property type="match status" value="1"/>
</dbReference>
<feature type="short sequence motif" description="'KMSKS' region" evidence="15">
    <location>
        <begin position="822"/>
        <end position="826"/>
    </location>
</feature>
<dbReference type="SUPFAM" id="SSF47323">
    <property type="entry name" value="Anticodon-binding domain of a subclass of class I aminoacyl-tRNA synthetases"/>
    <property type="match status" value="1"/>
</dbReference>
<dbReference type="Pfam" id="PF08264">
    <property type="entry name" value="Anticodon_1"/>
    <property type="match status" value="1"/>
</dbReference>
<dbReference type="InterPro" id="IPR009008">
    <property type="entry name" value="Val/Leu/Ile-tRNA-synth_edit"/>
</dbReference>
<dbReference type="CDD" id="cd07067">
    <property type="entry name" value="HP_PGM_like"/>
    <property type="match status" value="1"/>
</dbReference>
<dbReference type="InterPro" id="IPR029033">
    <property type="entry name" value="His_PPase_superfam"/>
</dbReference>
<evidence type="ECO:0000256" key="15">
    <source>
        <dbReference type="HAMAP-Rule" id="MF_02003"/>
    </source>
</evidence>
<dbReference type="PANTHER" id="PTHR42780:SF1">
    <property type="entry name" value="ISOLEUCINE--TRNA LIGASE, CYTOPLASMIC"/>
    <property type="match status" value="1"/>
</dbReference>
<keyword evidence="8 15" id="KW-0547">Nucleotide-binding</keyword>
<dbReference type="GO" id="GO:0000049">
    <property type="term" value="F:tRNA binding"/>
    <property type="evidence" value="ECO:0007669"/>
    <property type="project" value="InterPro"/>
</dbReference>
<evidence type="ECO:0000256" key="8">
    <source>
        <dbReference type="ARBA" id="ARBA00022741"/>
    </source>
</evidence>
<dbReference type="InterPro" id="IPR009080">
    <property type="entry name" value="tRNAsynth_Ia_anticodon-bd"/>
</dbReference>
<dbReference type="GO" id="GO:0002161">
    <property type="term" value="F:aminoacyl-tRNA deacylase activity"/>
    <property type="evidence" value="ECO:0007669"/>
    <property type="project" value="InterPro"/>
</dbReference>
<comment type="similarity">
    <text evidence="3 15">Belongs to the class-I aminoacyl-tRNA synthetase family. IleS type 2 subfamily.</text>
</comment>
<comment type="domain">
    <text evidence="15">IleRS has two distinct active sites: one for aminoacylation and one for editing. The misactivated valine is translocated from the active site to the editing site, which sterically excludes the correctly activated isoleucine. The single editing site contains two valyl binding pockets, one specific for each substrate (Val-AMP or Val-tRNA(Ile)).</text>
</comment>
<evidence type="ECO:0000259" key="16">
    <source>
        <dbReference type="Pfam" id="PF00133"/>
    </source>
</evidence>
<evidence type="ECO:0000313" key="19">
    <source>
        <dbReference type="Proteomes" id="UP000034696"/>
    </source>
</evidence>
<dbReference type="GO" id="GO:0006428">
    <property type="term" value="P:isoleucyl-tRNA aminoacylation"/>
    <property type="evidence" value="ECO:0007669"/>
    <property type="project" value="UniProtKB-UniRule"/>
</dbReference>
<dbReference type="GO" id="GO:0008270">
    <property type="term" value="F:zinc ion binding"/>
    <property type="evidence" value="ECO:0007669"/>
    <property type="project" value="UniProtKB-UniRule"/>
</dbReference>
<feature type="binding site" evidence="15">
    <location>
        <position position="825"/>
    </location>
    <ligand>
        <name>ATP</name>
        <dbReference type="ChEBI" id="CHEBI:30616"/>
    </ligand>
</feature>
<evidence type="ECO:0000256" key="7">
    <source>
        <dbReference type="ARBA" id="ARBA00022723"/>
    </source>
</evidence>
<evidence type="ECO:0000256" key="2">
    <source>
        <dbReference type="ARBA" id="ARBA00004496"/>
    </source>
</evidence>
<accession>A0A0G1M9I7</accession>
<dbReference type="SUPFAM" id="SSF50677">
    <property type="entry name" value="ValRS/IleRS/LeuRS editing domain"/>
    <property type="match status" value="1"/>
</dbReference>
<evidence type="ECO:0000256" key="10">
    <source>
        <dbReference type="ARBA" id="ARBA00022840"/>
    </source>
</evidence>
<evidence type="ECO:0000256" key="1">
    <source>
        <dbReference type="ARBA" id="ARBA00001947"/>
    </source>
</evidence>
<dbReference type="GO" id="GO:0005524">
    <property type="term" value="F:ATP binding"/>
    <property type="evidence" value="ECO:0007669"/>
    <property type="project" value="UniProtKB-UniRule"/>
</dbReference>
<dbReference type="InterPro" id="IPR013155">
    <property type="entry name" value="M/V/L/I-tRNA-synth_anticd-bd"/>
</dbReference>
<dbReference type="InterPro" id="IPR033709">
    <property type="entry name" value="Anticodon_Ile_ABEc"/>
</dbReference>
<protein>
    <recommendedName>
        <fullName evidence="15">Isoleucine--tRNA ligase</fullName>
        <ecNumber evidence="15">6.1.1.5</ecNumber>
    </recommendedName>
    <alternativeName>
        <fullName evidence="15">Isoleucyl-tRNA synthetase</fullName>
        <shortName evidence="15">IleRS</shortName>
    </alternativeName>
</protein>
<dbReference type="AlphaFoldDB" id="A0A0G1M9I7"/>
<dbReference type="SUPFAM" id="SSF52374">
    <property type="entry name" value="Nucleotidylyl transferase"/>
    <property type="match status" value="1"/>
</dbReference>
<evidence type="ECO:0000259" key="17">
    <source>
        <dbReference type="Pfam" id="PF08264"/>
    </source>
</evidence>
<keyword evidence="5 15" id="KW-0963">Cytoplasm</keyword>
<evidence type="ECO:0000256" key="4">
    <source>
        <dbReference type="ARBA" id="ARBA00011245"/>
    </source>
</evidence>
<dbReference type="EMBL" id="LCKT01000010">
    <property type="protein sequence ID" value="KKU04732.1"/>
    <property type="molecule type" value="Genomic_DNA"/>
</dbReference>
<dbReference type="HAMAP" id="MF_02003">
    <property type="entry name" value="Ile_tRNA_synth_type2"/>
    <property type="match status" value="1"/>
</dbReference>
<dbReference type="InterPro" id="IPR002300">
    <property type="entry name" value="aa-tRNA-synth_Ia"/>
</dbReference>
<organism evidence="18 19">
    <name type="scientific">Candidatus Giovannonibacteria bacterium GW2011_GWA2_45_21</name>
    <dbReference type="NCBI Taxonomy" id="1618649"/>
    <lineage>
        <taxon>Bacteria</taxon>
        <taxon>Candidatus Giovannoniibacteriota</taxon>
    </lineage>
</organism>
<dbReference type="Gene3D" id="3.90.740.10">
    <property type="entry name" value="Valyl/Leucyl/Isoleucyl-tRNA synthetase, editing domain"/>
    <property type="match status" value="1"/>
</dbReference>
<comment type="cofactor">
    <cofactor evidence="1 15">
        <name>Zn(2+)</name>
        <dbReference type="ChEBI" id="CHEBI:29105"/>
    </cofactor>
</comment>
<feature type="domain" description="Aminoacyl-tRNA synthetase class Ia" evidence="16">
    <location>
        <begin position="19"/>
        <end position="511"/>
    </location>
</feature>
<dbReference type="SMART" id="SM00855">
    <property type="entry name" value="PGAM"/>
    <property type="match status" value="1"/>
</dbReference>
<dbReference type="Gene3D" id="3.40.50.1240">
    <property type="entry name" value="Phosphoglycerate mutase-like"/>
    <property type="match status" value="1"/>
</dbReference>
<comment type="subunit">
    <text evidence="4 15">Monomer.</text>
</comment>
<dbReference type="Proteomes" id="UP000034696">
    <property type="component" value="Unassembled WGS sequence"/>
</dbReference>
<feature type="short sequence motif" description="'HIGH' region" evidence="15">
    <location>
        <begin position="50"/>
        <end position="60"/>
    </location>
</feature>
<keyword evidence="11 15" id="KW-0648">Protein biosynthesis</keyword>
<gene>
    <name evidence="15" type="primary">ileS</name>
    <name evidence="18" type="ORF">UX06_C0010G0011</name>
</gene>
<dbReference type="PANTHER" id="PTHR42780">
    <property type="entry name" value="SOLEUCYL-TRNA SYNTHETASE"/>
    <property type="match status" value="1"/>
</dbReference>
<evidence type="ECO:0000256" key="3">
    <source>
        <dbReference type="ARBA" id="ARBA00007078"/>
    </source>
</evidence>
<evidence type="ECO:0000256" key="13">
    <source>
        <dbReference type="ARBA" id="ARBA00025217"/>
    </source>
</evidence>
<dbReference type="GO" id="GO:0004822">
    <property type="term" value="F:isoleucine-tRNA ligase activity"/>
    <property type="evidence" value="ECO:0007669"/>
    <property type="project" value="UniProtKB-UniRule"/>
</dbReference>
<dbReference type="EC" id="6.1.1.5" evidence="15"/>
<comment type="subcellular location">
    <subcellularLocation>
        <location evidence="2 15">Cytoplasm</location>
    </subcellularLocation>
</comment>
<dbReference type="Gene3D" id="1.10.730.10">
    <property type="entry name" value="Isoleucyl-tRNA Synthetase, Domain 1"/>
    <property type="match status" value="1"/>
</dbReference>
<evidence type="ECO:0000256" key="14">
    <source>
        <dbReference type="ARBA" id="ARBA00048359"/>
    </source>
</evidence>
<proteinExistence type="inferred from homology"/>
<comment type="catalytic activity">
    <reaction evidence="14 15">
        <text>tRNA(Ile) + L-isoleucine + ATP = L-isoleucyl-tRNA(Ile) + AMP + diphosphate</text>
        <dbReference type="Rhea" id="RHEA:11060"/>
        <dbReference type="Rhea" id="RHEA-COMP:9666"/>
        <dbReference type="Rhea" id="RHEA-COMP:9695"/>
        <dbReference type="ChEBI" id="CHEBI:30616"/>
        <dbReference type="ChEBI" id="CHEBI:33019"/>
        <dbReference type="ChEBI" id="CHEBI:58045"/>
        <dbReference type="ChEBI" id="CHEBI:78442"/>
        <dbReference type="ChEBI" id="CHEBI:78528"/>
        <dbReference type="ChEBI" id="CHEBI:456215"/>
        <dbReference type="EC" id="6.1.1.5"/>
    </reaction>
</comment>
<evidence type="ECO:0000256" key="12">
    <source>
        <dbReference type="ARBA" id="ARBA00023146"/>
    </source>
</evidence>
<keyword evidence="9 15" id="KW-0862">Zinc</keyword>
<dbReference type="PATRIC" id="fig|1618649.3.peg.216"/>
<evidence type="ECO:0000256" key="5">
    <source>
        <dbReference type="ARBA" id="ARBA00022490"/>
    </source>
</evidence>
<keyword evidence="6 15" id="KW-0436">Ligase</keyword>
<evidence type="ECO:0000256" key="6">
    <source>
        <dbReference type="ARBA" id="ARBA00022598"/>
    </source>
</evidence>
<evidence type="ECO:0000313" key="18">
    <source>
        <dbReference type="EMBL" id="KKU04732.1"/>
    </source>
</evidence>
<dbReference type="InterPro" id="IPR014729">
    <property type="entry name" value="Rossmann-like_a/b/a_fold"/>
</dbReference>
<reference evidence="18 19" key="1">
    <citation type="journal article" date="2015" name="Nature">
        <title>rRNA introns, odd ribosomes, and small enigmatic genomes across a large radiation of phyla.</title>
        <authorList>
            <person name="Brown C.T."/>
            <person name="Hug L.A."/>
            <person name="Thomas B.C."/>
            <person name="Sharon I."/>
            <person name="Castelle C.J."/>
            <person name="Singh A."/>
            <person name="Wilkins M.J."/>
            <person name="Williams K.H."/>
            <person name="Banfield J.F."/>
        </authorList>
    </citation>
    <scope>NUCLEOTIDE SEQUENCE [LARGE SCALE GENOMIC DNA]</scope>
</reference>
<dbReference type="InterPro" id="IPR013078">
    <property type="entry name" value="His_Pase_superF_clade-1"/>
</dbReference>
<dbReference type="Pfam" id="PF00133">
    <property type="entry name" value="tRNA-synt_1"/>
    <property type="match status" value="2"/>
</dbReference>
<keyword evidence="12 15" id="KW-0030">Aminoacyl-tRNA synthetase</keyword>
<feature type="domain" description="Aminoacyl-tRNA synthetase class Ia" evidence="16">
    <location>
        <begin position="713"/>
        <end position="858"/>
    </location>
</feature>
<dbReference type="Pfam" id="PF00300">
    <property type="entry name" value="His_Phos_1"/>
    <property type="match status" value="1"/>
</dbReference>
<keyword evidence="7 15" id="KW-0479">Metal-binding</keyword>
<name>A0A0G1M9I7_9BACT</name>
<dbReference type="PRINTS" id="PR00984">
    <property type="entry name" value="TRNASYNTHILE"/>
</dbReference>